<evidence type="ECO:0000313" key="5">
    <source>
        <dbReference type="EMBL" id="RCI00660.1"/>
    </source>
</evidence>
<dbReference type="GO" id="GO:0060237">
    <property type="term" value="P:regulation of fungal-type cell wall organization"/>
    <property type="evidence" value="ECO:0007669"/>
    <property type="project" value="TreeGrafter"/>
</dbReference>
<comment type="caution">
    <text evidence="5">The sequence shown here is derived from an EMBL/GenBank/DDBJ whole genome shotgun (WGS) entry which is preliminary data.</text>
</comment>
<feature type="region of interest" description="Disordered" evidence="2">
    <location>
        <begin position="444"/>
        <end position="474"/>
    </location>
</feature>
<organism evidence="5 6">
    <name type="scientific">Rhizopus azygosporus</name>
    <name type="common">Rhizopus microsporus var. azygosporus</name>
    <dbReference type="NCBI Taxonomy" id="86630"/>
    <lineage>
        <taxon>Eukaryota</taxon>
        <taxon>Fungi</taxon>
        <taxon>Fungi incertae sedis</taxon>
        <taxon>Mucoromycota</taxon>
        <taxon>Mucoromycotina</taxon>
        <taxon>Mucoromycetes</taxon>
        <taxon>Mucorales</taxon>
        <taxon>Mucorineae</taxon>
        <taxon>Rhizopodaceae</taxon>
        <taxon>Rhizopus</taxon>
    </lineage>
</organism>
<dbReference type="InterPro" id="IPR000198">
    <property type="entry name" value="RhoGAP_dom"/>
</dbReference>
<dbReference type="Gene3D" id="1.10.555.10">
    <property type="entry name" value="Rho GTPase activation protein"/>
    <property type="match status" value="1"/>
</dbReference>
<evidence type="ECO:0000256" key="1">
    <source>
        <dbReference type="ARBA" id="ARBA00022468"/>
    </source>
</evidence>
<feature type="compositionally biased region" description="Acidic residues" evidence="2">
    <location>
        <begin position="453"/>
        <end position="472"/>
    </location>
</feature>
<dbReference type="STRING" id="86630.A0A367KEW6"/>
<dbReference type="AlphaFoldDB" id="A0A367KEW6"/>
<gene>
    <name evidence="5" type="ORF">CU097_011373</name>
</gene>
<dbReference type="EMBL" id="PJQL01000047">
    <property type="protein sequence ID" value="RCI00660.1"/>
    <property type="molecule type" value="Genomic_DNA"/>
</dbReference>
<feature type="domain" description="Rho-GAP" evidence="4">
    <location>
        <begin position="60"/>
        <end position="258"/>
    </location>
</feature>
<evidence type="ECO:0000313" key="6">
    <source>
        <dbReference type="Proteomes" id="UP000252139"/>
    </source>
</evidence>
<dbReference type="GO" id="GO:0007165">
    <property type="term" value="P:signal transduction"/>
    <property type="evidence" value="ECO:0007669"/>
    <property type="project" value="InterPro"/>
</dbReference>
<proteinExistence type="predicted"/>
<dbReference type="SUPFAM" id="SSF48350">
    <property type="entry name" value="GTPase activation domain, GAP"/>
    <property type="match status" value="1"/>
</dbReference>
<dbReference type="PANTHER" id="PTHR15228">
    <property type="entry name" value="SPERMATHECAL PHYSIOLOGY VARIANT"/>
    <property type="match status" value="1"/>
</dbReference>
<name>A0A367KEW6_RHIAZ</name>
<feature type="transmembrane region" description="Helical" evidence="3">
    <location>
        <begin position="383"/>
        <end position="406"/>
    </location>
</feature>
<reference evidence="5 6" key="1">
    <citation type="journal article" date="2018" name="G3 (Bethesda)">
        <title>Phylogenetic and Phylogenomic Definition of Rhizopus Species.</title>
        <authorList>
            <person name="Gryganskyi A.P."/>
            <person name="Golan J."/>
            <person name="Dolatabadi S."/>
            <person name="Mondo S."/>
            <person name="Robb S."/>
            <person name="Idnurm A."/>
            <person name="Muszewska A."/>
            <person name="Steczkiewicz K."/>
            <person name="Masonjones S."/>
            <person name="Liao H.L."/>
            <person name="Gajdeczka M.T."/>
            <person name="Anike F."/>
            <person name="Vuek A."/>
            <person name="Anishchenko I.M."/>
            <person name="Voigt K."/>
            <person name="de Hoog G.S."/>
            <person name="Smith M.E."/>
            <person name="Heitman J."/>
            <person name="Vilgalys R."/>
            <person name="Stajich J.E."/>
        </authorList>
    </citation>
    <scope>NUCLEOTIDE SEQUENCE [LARGE SCALE GENOMIC DNA]</scope>
    <source>
        <strain evidence="5 6">CBS 357.93</strain>
    </source>
</reference>
<evidence type="ECO:0000256" key="3">
    <source>
        <dbReference type="SAM" id="Phobius"/>
    </source>
</evidence>
<keyword evidence="3" id="KW-1133">Transmembrane helix</keyword>
<protein>
    <recommendedName>
        <fullName evidence="4">Rho-GAP domain-containing protein</fullName>
    </recommendedName>
</protein>
<dbReference type="Proteomes" id="UP000252139">
    <property type="component" value="Unassembled WGS sequence"/>
</dbReference>
<dbReference type="Pfam" id="PF00620">
    <property type="entry name" value="RhoGAP"/>
    <property type="match status" value="1"/>
</dbReference>
<accession>A0A367KEW6</accession>
<dbReference type="InterPro" id="IPR008936">
    <property type="entry name" value="Rho_GTPase_activation_prot"/>
</dbReference>
<keyword evidence="6" id="KW-1185">Reference proteome</keyword>
<dbReference type="PROSITE" id="PS50238">
    <property type="entry name" value="RHOGAP"/>
    <property type="match status" value="1"/>
</dbReference>
<feature type="transmembrane region" description="Helical" evidence="3">
    <location>
        <begin position="345"/>
        <end position="371"/>
    </location>
</feature>
<evidence type="ECO:0000259" key="4">
    <source>
        <dbReference type="PROSITE" id="PS50238"/>
    </source>
</evidence>
<dbReference type="SMART" id="SM00324">
    <property type="entry name" value="RhoGAP"/>
    <property type="match status" value="1"/>
</dbReference>
<dbReference type="InterPro" id="IPR051025">
    <property type="entry name" value="RhoGAP"/>
</dbReference>
<keyword evidence="3" id="KW-0472">Membrane</keyword>
<dbReference type="PANTHER" id="PTHR15228:SF25">
    <property type="entry name" value="F-BAR DOMAIN-CONTAINING PROTEIN"/>
    <property type="match status" value="1"/>
</dbReference>
<keyword evidence="1" id="KW-0343">GTPase activation</keyword>
<keyword evidence="3" id="KW-0812">Transmembrane</keyword>
<evidence type="ECO:0000256" key="2">
    <source>
        <dbReference type="SAM" id="MobiDB-lite"/>
    </source>
</evidence>
<dbReference type="GO" id="GO:0005096">
    <property type="term" value="F:GTPase activator activity"/>
    <property type="evidence" value="ECO:0007669"/>
    <property type="project" value="UniProtKB-KW"/>
</dbReference>
<sequence length="535" mass="60554">MYRTNSNPSRPQRRRSFKGWLKRMTLPNNQRRIEPQVKEGVFGVPLNTSIEYAKTTVGYIDEDGVKHSKAGSIPIVVAKCGSFLKKNGLETEGIFRVSGNMKRVNALEFQFDQGASHYGLDFNWNGYTVHDAANLLTRYLNKLPEPVIPTEYYIAFRDVMSKEAKENNNVCHTTEERIDAFQALIQALPSPHRHLLLYLLDTLSLFAANASQTKMTTSNLAAVFCPGILRHPDYNTPIQYKISQCVIEFLIEFQSLFTIQLLDKKKRMSTASSEEVPWLVPSMHQPTPPLPLRVVNGSVHSESSEESPTALVSSPTGINSKQTTTTSREINQPFKQKLKDTVSPWIARMAGLLVCGPAAFLLVGVASYEAYLALTLHKLTEPLIFFAGLASYCTLLIIGLFGSISLDDPASEEAMRQDQALMSEWRDLLTRSWKTEKEDECCSIMSQSSRFNEEEEQSSEEEEEEEMEESDLGFDPATLEMYLSQYDQIKKDAELAKKLQSEEQKARDVHNPFVNEKQVSNDKEVWKIKTFSKET</sequence>
<dbReference type="GO" id="GO:0005938">
    <property type="term" value="C:cell cortex"/>
    <property type="evidence" value="ECO:0007669"/>
    <property type="project" value="TreeGrafter"/>
</dbReference>
<dbReference type="OrthoDB" id="3196451at2759"/>
<feature type="region of interest" description="Disordered" evidence="2">
    <location>
        <begin position="305"/>
        <end position="332"/>
    </location>
</feature>